<gene>
    <name evidence="1" type="ORF">SAMN03080606_03104</name>
</gene>
<name>A0A1G5JXP7_9FIRM</name>
<dbReference type="Proteomes" id="UP000198636">
    <property type="component" value="Unassembled WGS sequence"/>
</dbReference>
<dbReference type="RefSeq" id="WP_091545398.1">
    <property type="nucleotide sequence ID" value="NZ_FMUS01000022.1"/>
</dbReference>
<organism evidence="1 2">
    <name type="scientific">Alkaliphilus peptidifermentans DSM 18978</name>
    <dbReference type="NCBI Taxonomy" id="1120976"/>
    <lineage>
        <taxon>Bacteria</taxon>
        <taxon>Bacillati</taxon>
        <taxon>Bacillota</taxon>
        <taxon>Clostridia</taxon>
        <taxon>Peptostreptococcales</taxon>
        <taxon>Natronincolaceae</taxon>
        <taxon>Alkaliphilus</taxon>
    </lineage>
</organism>
<sequence>MSDGKITRQEFSSDVNEEFNKIGNMQELETTNSSNLVNAVNEVKSDIDKHKVDYVRQPGYGITGGTSNNYTLTLDPPLTSYTPGICVAIKIHTANSGASTLNINGLGAKSIRDSRGNILTTGKLILNGVYTLRYDGSNFQLQGEGASGNATASDLLSGKTASTDAGDIIGTMSNKGAKTFNPSASVQSDTAGYYSSVTCNAVNVPAANVLSGTTIAGTAGSMVNRGNVTSALTSQGGQYTIPQGYHAGAGTVTANITNLSSGNVRKGAEVGGVTGTYSDMPTGEVPTAGDISIGKSAFANGGNKIIGTMPIRTGHVDAQAISRSGTTLRLRPQAGYYGGSSSNSVQLTDANYVAENIKKDISLFGLTGSLKEGIFALLTPDITHNLPVTTVDSITSISISSSSLNFKPTQIVVMMEVETKMRYSEYYGPRDSEALGKVISCFGNMLTTNGYIRTHLKLPSGAYEGGYGILSLSLSDVSFHSNGFTGNIEARIQSFHSGTGNTKATVHIREILLLSA</sequence>
<protein>
    <submittedName>
        <fullName evidence="1">Uncharacterized protein</fullName>
    </submittedName>
</protein>
<accession>A0A1G5JXP7</accession>
<dbReference type="EMBL" id="FMUS01000022">
    <property type="protein sequence ID" value="SCY93096.1"/>
    <property type="molecule type" value="Genomic_DNA"/>
</dbReference>
<keyword evidence="2" id="KW-1185">Reference proteome</keyword>
<dbReference type="STRING" id="1120976.SAMN03080606_03104"/>
<evidence type="ECO:0000313" key="1">
    <source>
        <dbReference type="EMBL" id="SCY93096.1"/>
    </source>
</evidence>
<proteinExistence type="predicted"/>
<reference evidence="1 2" key="1">
    <citation type="submission" date="2016-10" db="EMBL/GenBank/DDBJ databases">
        <authorList>
            <person name="de Groot N.N."/>
        </authorList>
    </citation>
    <scope>NUCLEOTIDE SEQUENCE [LARGE SCALE GENOMIC DNA]</scope>
    <source>
        <strain evidence="1 2">DSM 18978</strain>
    </source>
</reference>
<evidence type="ECO:0000313" key="2">
    <source>
        <dbReference type="Proteomes" id="UP000198636"/>
    </source>
</evidence>
<dbReference type="AlphaFoldDB" id="A0A1G5JXP7"/>
<dbReference type="OrthoDB" id="564699at2"/>